<feature type="binding site" evidence="10">
    <location>
        <position position="56"/>
    </location>
    <ligand>
        <name>NADPH</name>
        <dbReference type="ChEBI" id="CHEBI:57783"/>
    </ligand>
</feature>
<dbReference type="OrthoDB" id="9805754at2"/>
<evidence type="ECO:0000256" key="3">
    <source>
        <dbReference type="ARBA" id="ARBA00022490"/>
    </source>
</evidence>
<evidence type="ECO:0000256" key="5">
    <source>
        <dbReference type="ARBA" id="ARBA00022650"/>
    </source>
</evidence>
<evidence type="ECO:0000256" key="8">
    <source>
        <dbReference type="HAMAP-Rule" id="MF_01925"/>
    </source>
</evidence>
<evidence type="ECO:0000256" key="7">
    <source>
        <dbReference type="ARBA" id="ARBA00023002"/>
    </source>
</evidence>
<dbReference type="AlphaFoldDB" id="A0A4R6X8Q7"/>
<keyword evidence="14" id="KW-1185">Reference proteome</keyword>
<dbReference type="Gene3D" id="1.10.3730.10">
    <property type="entry name" value="ProC C-terminal domain-like"/>
    <property type="match status" value="1"/>
</dbReference>
<comment type="catalytic activity">
    <reaction evidence="8">
        <text>L-proline + NADP(+) = (S)-1-pyrroline-5-carboxylate + NADPH + 2 H(+)</text>
        <dbReference type="Rhea" id="RHEA:14109"/>
        <dbReference type="ChEBI" id="CHEBI:15378"/>
        <dbReference type="ChEBI" id="CHEBI:17388"/>
        <dbReference type="ChEBI" id="CHEBI:57783"/>
        <dbReference type="ChEBI" id="CHEBI:58349"/>
        <dbReference type="ChEBI" id="CHEBI:60039"/>
        <dbReference type="EC" id="1.5.1.2"/>
    </reaction>
</comment>
<organism evidence="13 14">
    <name type="scientific">Marinomonas communis</name>
    <dbReference type="NCBI Taxonomy" id="28254"/>
    <lineage>
        <taxon>Bacteria</taxon>
        <taxon>Pseudomonadati</taxon>
        <taxon>Pseudomonadota</taxon>
        <taxon>Gammaproteobacteria</taxon>
        <taxon>Oceanospirillales</taxon>
        <taxon>Oceanospirillaceae</taxon>
        <taxon>Marinomonas</taxon>
    </lineage>
</organism>
<proteinExistence type="inferred from homology"/>
<dbReference type="HAMAP" id="MF_01925">
    <property type="entry name" value="P5C_reductase"/>
    <property type="match status" value="1"/>
</dbReference>
<evidence type="ECO:0000259" key="12">
    <source>
        <dbReference type="Pfam" id="PF14748"/>
    </source>
</evidence>
<dbReference type="GO" id="GO:0055129">
    <property type="term" value="P:L-proline biosynthetic process"/>
    <property type="evidence" value="ECO:0007669"/>
    <property type="project" value="UniProtKB-UniRule"/>
</dbReference>
<sequence length="273" mass="29006">MTLKIAFVGVGNMASAIIGGLRASGYSGDAIVGSSINVEDHPRLEQRFGMTMYADNKEAVAAADVVFLCVKPNLLQSVVEEFATVVRPEQLFVSVAAGIEIGALESWLGQPVAVVRSMPNTPALVGAGMSGLIANEHTSEDQKNWVANAFDSFGSHVWIEDEAQMHTVTALSGSAPAYFFRMLEVMIEAGVAQGLDEATSRKLSTYAMKGAAAMVTELDEDIAQLRKNITSPNGTTQAALETLEEQGIQSLMTAAVDACAERSKELGKEFANK</sequence>
<dbReference type="PIRSF" id="PIRSF000193">
    <property type="entry name" value="Pyrrol-5-carb_rd"/>
    <property type="match status" value="1"/>
</dbReference>
<dbReference type="EC" id="1.5.1.2" evidence="8 9"/>
<keyword evidence="5 8" id="KW-0641">Proline biosynthesis</keyword>
<evidence type="ECO:0000313" key="14">
    <source>
        <dbReference type="Proteomes" id="UP000295729"/>
    </source>
</evidence>
<feature type="domain" description="Pyrroline-5-carboxylate reductase catalytic N-terminal" evidence="11">
    <location>
        <begin position="4"/>
        <end position="98"/>
    </location>
</feature>
<accession>A0A4R6X8Q7</accession>
<dbReference type="FunFam" id="3.40.50.720:FF:000190">
    <property type="entry name" value="Pyrroline-5-carboxylate reductase"/>
    <property type="match status" value="1"/>
</dbReference>
<comment type="pathway">
    <text evidence="8">Amino-acid biosynthesis; L-proline biosynthesis; L-proline from L-glutamate 5-semialdehyde: step 1/1.</text>
</comment>
<dbReference type="UniPathway" id="UPA00098">
    <property type="reaction ID" value="UER00361"/>
</dbReference>
<dbReference type="InterPro" id="IPR008927">
    <property type="entry name" value="6-PGluconate_DH-like_C_sf"/>
</dbReference>
<gene>
    <name evidence="8" type="primary">proC</name>
    <name evidence="13" type="ORF">C8D85_1325</name>
</gene>
<reference evidence="13 14" key="1">
    <citation type="submission" date="2019-03" db="EMBL/GenBank/DDBJ databases">
        <title>Genomic Encyclopedia of Type Strains, Phase IV (KMG-IV): sequencing the most valuable type-strain genomes for metagenomic binning, comparative biology and taxonomic classification.</title>
        <authorList>
            <person name="Goeker M."/>
        </authorList>
    </citation>
    <scope>NUCLEOTIDE SEQUENCE [LARGE SCALE GENOMIC DNA]</scope>
    <source>
        <strain evidence="13 14">DSM 5604</strain>
    </source>
</reference>
<keyword evidence="4 8" id="KW-0028">Amino-acid biosynthesis</keyword>
<keyword evidence="6 8" id="KW-0521">NADP</keyword>
<comment type="function">
    <text evidence="8">Catalyzes the reduction of 1-pyrroline-5-carboxylate (PCA) to L-proline.</text>
</comment>
<dbReference type="InterPro" id="IPR000304">
    <property type="entry name" value="Pyrroline-COOH_reductase"/>
</dbReference>
<dbReference type="SUPFAM" id="SSF48179">
    <property type="entry name" value="6-phosphogluconate dehydrogenase C-terminal domain-like"/>
    <property type="match status" value="1"/>
</dbReference>
<evidence type="ECO:0000256" key="6">
    <source>
        <dbReference type="ARBA" id="ARBA00022857"/>
    </source>
</evidence>
<dbReference type="PANTHER" id="PTHR11645">
    <property type="entry name" value="PYRROLINE-5-CARBOXYLATE REDUCTASE"/>
    <property type="match status" value="1"/>
</dbReference>
<evidence type="ECO:0000256" key="2">
    <source>
        <dbReference type="ARBA" id="ARBA00005525"/>
    </source>
</evidence>
<feature type="domain" description="Pyrroline-5-carboxylate reductase dimerisation" evidence="12">
    <location>
        <begin position="162"/>
        <end position="266"/>
    </location>
</feature>
<dbReference type="EMBL" id="SNZA01000002">
    <property type="protein sequence ID" value="TDR13794.1"/>
    <property type="molecule type" value="Genomic_DNA"/>
</dbReference>
<dbReference type="GO" id="GO:0005737">
    <property type="term" value="C:cytoplasm"/>
    <property type="evidence" value="ECO:0007669"/>
    <property type="project" value="UniProtKB-SubCell"/>
</dbReference>
<feature type="binding site" evidence="10">
    <location>
        <position position="35"/>
    </location>
    <ligand>
        <name>NADP(+)</name>
        <dbReference type="ChEBI" id="CHEBI:58349"/>
    </ligand>
</feature>
<dbReference type="SUPFAM" id="SSF51735">
    <property type="entry name" value="NAD(P)-binding Rossmann-fold domains"/>
    <property type="match status" value="1"/>
</dbReference>
<comment type="caution">
    <text evidence="13">The sequence shown here is derived from an EMBL/GenBank/DDBJ whole genome shotgun (WGS) entry which is preliminary data.</text>
</comment>
<evidence type="ECO:0000256" key="1">
    <source>
        <dbReference type="ARBA" id="ARBA00004496"/>
    </source>
</evidence>
<dbReference type="Pfam" id="PF03807">
    <property type="entry name" value="F420_oxidored"/>
    <property type="match status" value="1"/>
</dbReference>
<dbReference type="InterPro" id="IPR036291">
    <property type="entry name" value="NAD(P)-bd_dom_sf"/>
</dbReference>
<dbReference type="InterPro" id="IPR028939">
    <property type="entry name" value="P5C_Rdtase_cat_N"/>
</dbReference>
<comment type="subcellular location">
    <subcellularLocation>
        <location evidence="1 8">Cytoplasm</location>
    </subcellularLocation>
</comment>
<dbReference type="FunFam" id="1.10.3730.10:FF:000001">
    <property type="entry name" value="Pyrroline-5-carboxylate reductase"/>
    <property type="match status" value="1"/>
</dbReference>
<keyword evidence="7 8" id="KW-0560">Oxidoreductase</keyword>
<evidence type="ECO:0000256" key="9">
    <source>
        <dbReference type="NCBIfam" id="TIGR00112"/>
    </source>
</evidence>
<dbReference type="Proteomes" id="UP000295729">
    <property type="component" value="Unassembled WGS sequence"/>
</dbReference>
<evidence type="ECO:0000256" key="10">
    <source>
        <dbReference type="PIRSR" id="PIRSR000193-1"/>
    </source>
</evidence>
<name>A0A4R6X8Q7_9GAMM</name>
<protein>
    <recommendedName>
        <fullName evidence="8 9">Pyrroline-5-carboxylate reductase</fullName>
        <shortName evidence="8">P5C reductase</shortName>
        <shortName evidence="8">P5CR</shortName>
        <ecNumber evidence="8 9">1.5.1.2</ecNumber>
    </recommendedName>
    <alternativeName>
        <fullName evidence="8">PCA reductase</fullName>
    </alternativeName>
</protein>
<dbReference type="Pfam" id="PF14748">
    <property type="entry name" value="P5CR_dimer"/>
    <property type="match status" value="1"/>
</dbReference>
<comment type="catalytic activity">
    <reaction evidence="8">
        <text>L-proline + NAD(+) = (S)-1-pyrroline-5-carboxylate + NADH + 2 H(+)</text>
        <dbReference type="Rhea" id="RHEA:14105"/>
        <dbReference type="ChEBI" id="CHEBI:15378"/>
        <dbReference type="ChEBI" id="CHEBI:17388"/>
        <dbReference type="ChEBI" id="CHEBI:57540"/>
        <dbReference type="ChEBI" id="CHEBI:57945"/>
        <dbReference type="ChEBI" id="CHEBI:60039"/>
        <dbReference type="EC" id="1.5.1.2"/>
    </reaction>
</comment>
<dbReference type="GO" id="GO:0004735">
    <property type="term" value="F:pyrroline-5-carboxylate reductase activity"/>
    <property type="evidence" value="ECO:0007669"/>
    <property type="project" value="UniProtKB-UniRule"/>
</dbReference>
<keyword evidence="3 8" id="KW-0963">Cytoplasm</keyword>
<evidence type="ECO:0000256" key="4">
    <source>
        <dbReference type="ARBA" id="ARBA00022605"/>
    </source>
</evidence>
<dbReference type="RefSeq" id="WP_133560893.1">
    <property type="nucleotide sequence ID" value="NZ_SNZA01000002.1"/>
</dbReference>
<evidence type="ECO:0000259" key="11">
    <source>
        <dbReference type="Pfam" id="PF03807"/>
    </source>
</evidence>
<comment type="similarity">
    <text evidence="2 8">Belongs to the pyrroline-5-carboxylate reductase family.</text>
</comment>
<dbReference type="Gene3D" id="3.40.50.720">
    <property type="entry name" value="NAD(P)-binding Rossmann-like Domain"/>
    <property type="match status" value="1"/>
</dbReference>
<dbReference type="PANTHER" id="PTHR11645:SF0">
    <property type="entry name" value="PYRROLINE-5-CARBOXYLATE REDUCTASE 3"/>
    <property type="match status" value="1"/>
</dbReference>
<evidence type="ECO:0000313" key="13">
    <source>
        <dbReference type="EMBL" id="TDR13794.1"/>
    </source>
</evidence>
<dbReference type="NCBIfam" id="TIGR00112">
    <property type="entry name" value="proC"/>
    <property type="match status" value="1"/>
</dbReference>
<dbReference type="InterPro" id="IPR029036">
    <property type="entry name" value="P5CR_dimer"/>
</dbReference>